<dbReference type="GO" id="GO:0006511">
    <property type="term" value="P:ubiquitin-dependent protein catabolic process"/>
    <property type="evidence" value="ECO:0007669"/>
    <property type="project" value="TreeGrafter"/>
</dbReference>
<keyword evidence="1" id="KW-0808">Transferase</keyword>
<dbReference type="InterPro" id="IPR013083">
    <property type="entry name" value="Znf_RING/FYVE/PHD"/>
</dbReference>
<gene>
    <name evidence="9" type="ORF">WALSEDRAFT_60456</name>
</gene>
<feature type="compositionally biased region" description="Basic and acidic residues" evidence="7">
    <location>
        <begin position="285"/>
        <end position="307"/>
    </location>
</feature>
<reference evidence="9 10" key="1">
    <citation type="journal article" date="2012" name="Fungal Genet. Biol.">
        <title>The genome of the xerotolerant mold Wallemia sebi reveals adaptations to osmotic stress and suggests cryptic sexual reproduction.</title>
        <authorList>
            <person name="Padamsee M."/>
            <person name="Kumar T.K.A."/>
            <person name="Riley R."/>
            <person name="Binder M."/>
            <person name="Boyd A."/>
            <person name="Calvo A.M."/>
            <person name="Furukawa K."/>
            <person name="Hesse C."/>
            <person name="Hohmann S."/>
            <person name="James T.Y."/>
            <person name="LaButti K."/>
            <person name="Lapidus A."/>
            <person name="Lindquist E."/>
            <person name="Lucas S."/>
            <person name="Miller K."/>
            <person name="Shantappa S."/>
            <person name="Grigoriev I.V."/>
            <person name="Hibbett D.S."/>
            <person name="McLaughlin D.J."/>
            <person name="Spatafora J.W."/>
            <person name="Aime M.C."/>
        </authorList>
    </citation>
    <scope>NUCLEOTIDE SEQUENCE [LARGE SCALE GENOMIC DNA]</scope>
    <source>
        <strain evidence="10">ATCC MYA-4683 / CBS 633.66</strain>
    </source>
</reference>
<evidence type="ECO:0000256" key="3">
    <source>
        <dbReference type="ARBA" id="ARBA00022771"/>
    </source>
</evidence>
<dbReference type="GO" id="GO:0061630">
    <property type="term" value="F:ubiquitin protein ligase activity"/>
    <property type="evidence" value="ECO:0007669"/>
    <property type="project" value="TreeGrafter"/>
</dbReference>
<feature type="region of interest" description="Disordered" evidence="7">
    <location>
        <begin position="264"/>
        <end position="427"/>
    </location>
</feature>
<dbReference type="GO" id="GO:0016567">
    <property type="term" value="P:protein ubiquitination"/>
    <property type="evidence" value="ECO:0007669"/>
    <property type="project" value="TreeGrafter"/>
</dbReference>
<dbReference type="GO" id="GO:0005829">
    <property type="term" value="C:cytosol"/>
    <property type="evidence" value="ECO:0007669"/>
    <property type="project" value="TreeGrafter"/>
</dbReference>
<evidence type="ECO:0000256" key="7">
    <source>
        <dbReference type="SAM" id="MobiDB-lite"/>
    </source>
</evidence>
<dbReference type="Proteomes" id="UP000005242">
    <property type="component" value="Unassembled WGS sequence"/>
</dbReference>
<dbReference type="eggNOG" id="KOG2177">
    <property type="taxonomic scope" value="Eukaryota"/>
</dbReference>
<evidence type="ECO:0000256" key="5">
    <source>
        <dbReference type="ARBA" id="ARBA00022833"/>
    </source>
</evidence>
<feature type="compositionally biased region" description="Low complexity" evidence="7">
    <location>
        <begin position="356"/>
        <end position="367"/>
    </location>
</feature>
<evidence type="ECO:0000313" key="9">
    <source>
        <dbReference type="EMBL" id="EIM21482.1"/>
    </source>
</evidence>
<feature type="compositionally biased region" description="Acidic residues" evidence="7">
    <location>
        <begin position="345"/>
        <end position="355"/>
    </location>
</feature>
<dbReference type="OrthoDB" id="6105938at2759"/>
<keyword evidence="3 6" id="KW-0863">Zinc-finger</keyword>
<feature type="compositionally biased region" description="Basic and acidic residues" evidence="7">
    <location>
        <begin position="266"/>
        <end position="276"/>
    </location>
</feature>
<dbReference type="GO" id="GO:0008270">
    <property type="term" value="F:zinc ion binding"/>
    <property type="evidence" value="ECO:0007669"/>
    <property type="project" value="UniProtKB-KW"/>
</dbReference>
<keyword evidence="2" id="KW-0479">Metal-binding</keyword>
<dbReference type="Pfam" id="PF13445">
    <property type="entry name" value="zf-RING_UBOX"/>
    <property type="match status" value="1"/>
</dbReference>
<dbReference type="PANTHER" id="PTHR15067">
    <property type="entry name" value="E3 UBIQUITIN-PROTEIN LIGASE RNF8"/>
    <property type="match status" value="1"/>
</dbReference>
<keyword evidence="10" id="KW-1185">Reference proteome</keyword>
<dbReference type="OMA" id="NIVHMFI"/>
<dbReference type="EMBL" id="JH668232">
    <property type="protein sequence ID" value="EIM21482.1"/>
    <property type="molecule type" value="Genomic_DNA"/>
</dbReference>
<dbReference type="PANTHER" id="PTHR15067:SF4">
    <property type="entry name" value="E3 UBIQUITIN-PROTEIN LIGASE RNF8"/>
    <property type="match status" value="1"/>
</dbReference>
<dbReference type="InterPro" id="IPR001841">
    <property type="entry name" value="Znf_RING"/>
</dbReference>
<dbReference type="InParanoid" id="I4YBZ0"/>
<feature type="region of interest" description="Disordered" evidence="7">
    <location>
        <begin position="1"/>
        <end position="39"/>
    </location>
</feature>
<accession>I4YBZ0</accession>
<feature type="domain" description="RING-type" evidence="8">
    <location>
        <begin position="93"/>
        <end position="140"/>
    </location>
</feature>
<proteinExistence type="predicted"/>
<feature type="non-terminal residue" evidence="9">
    <location>
        <position position="1"/>
    </location>
</feature>
<feature type="compositionally biased region" description="Acidic residues" evidence="7">
    <location>
        <begin position="224"/>
        <end position="247"/>
    </location>
</feature>
<keyword evidence="4" id="KW-0833">Ubl conjugation pathway</keyword>
<feature type="region of interest" description="Disordered" evidence="7">
    <location>
        <begin position="224"/>
        <end position="250"/>
    </location>
</feature>
<evidence type="ECO:0000313" key="10">
    <source>
        <dbReference type="Proteomes" id="UP000005242"/>
    </source>
</evidence>
<dbReference type="Gene3D" id="3.30.40.10">
    <property type="entry name" value="Zinc/RING finger domain, C3HC4 (zinc finger)"/>
    <property type="match status" value="1"/>
</dbReference>
<dbReference type="AlphaFoldDB" id="I4YBZ0"/>
<dbReference type="InterPro" id="IPR027370">
    <property type="entry name" value="Znf-RING_euk"/>
</dbReference>
<name>I4YBZ0_WALMC</name>
<dbReference type="PROSITE" id="PS50089">
    <property type="entry name" value="ZF_RING_2"/>
    <property type="match status" value="1"/>
</dbReference>
<dbReference type="RefSeq" id="XP_006958511.1">
    <property type="nucleotide sequence ID" value="XM_006958449.1"/>
</dbReference>
<dbReference type="SUPFAM" id="SSF57850">
    <property type="entry name" value="RING/U-box"/>
    <property type="match status" value="1"/>
</dbReference>
<dbReference type="STRING" id="671144.I4YBZ0"/>
<dbReference type="HOGENOM" id="CLU_642828_0_0_1"/>
<evidence type="ECO:0000256" key="4">
    <source>
        <dbReference type="ARBA" id="ARBA00022786"/>
    </source>
</evidence>
<dbReference type="SMART" id="SM00184">
    <property type="entry name" value="RING"/>
    <property type="match status" value="1"/>
</dbReference>
<dbReference type="KEGG" id="wse:WALSEDRAFT_60456"/>
<evidence type="ECO:0000256" key="1">
    <source>
        <dbReference type="ARBA" id="ARBA00022679"/>
    </source>
</evidence>
<feature type="compositionally biased region" description="Basic and acidic residues" evidence="7">
    <location>
        <begin position="14"/>
        <end position="24"/>
    </location>
</feature>
<sequence>MSSAEPENKKRRRMQSENEKENNKDNSPTNSFADHSAPRGGRAFAIEVDKAVNERMAEKDKEFDRVNGEIAFKNSLLDSQSEYLKKINNILHCSICMEHMIEPYGLSCGHVGCYECLHAWFTRSIEDDNHRKAKVCPSCRAPIRARPNELYIIKELVQIAALANNESISQPPQRTGDVWEGVFRSGGEYGPIEDREDGVLRCGRCSGELLHGICTMCGEIYTDAEDEDEEEEEEEDEDEEVYADPADELERVSRLNLPFSIIGVSDSEHSSQRTESEEHDSDSDGNEHPRNSQNHNDENIWRGIRENEESESESDDFISDGGSVESRNRSGSRGLGAPVEYIHSDDEEEEEEEEASSTSSSSSSSRQSESESESEASSSSREVNPTRRHNAGVIELSDDDNSGDGIPTSIPPRSRRRAIISDDDDDE</sequence>
<dbReference type="GeneID" id="18473955"/>
<evidence type="ECO:0000256" key="6">
    <source>
        <dbReference type="PROSITE-ProRule" id="PRU00175"/>
    </source>
</evidence>
<protein>
    <recommendedName>
        <fullName evidence="8">RING-type domain-containing protein</fullName>
    </recommendedName>
</protein>
<evidence type="ECO:0000259" key="8">
    <source>
        <dbReference type="PROSITE" id="PS50089"/>
    </source>
</evidence>
<feature type="compositionally biased region" description="Acidic residues" evidence="7">
    <location>
        <begin position="308"/>
        <end position="318"/>
    </location>
</feature>
<evidence type="ECO:0000256" key="2">
    <source>
        <dbReference type="ARBA" id="ARBA00022723"/>
    </source>
</evidence>
<dbReference type="GO" id="GO:0000151">
    <property type="term" value="C:ubiquitin ligase complex"/>
    <property type="evidence" value="ECO:0007669"/>
    <property type="project" value="TreeGrafter"/>
</dbReference>
<keyword evidence="5" id="KW-0862">Zinc</keyword>
<organism evidence="9 10">
    <name type="scientific">Wallemia mellicola (strain ATCC MYA-4683 / CBS 633.66)</name>
    <name type="common">Wallemia sebi (CBS 633.66)</name>
    <dbReference type="NCBI Taxonomy" id="671144"/>
    <lineage>
        <taxon>Eukaryota</taxon>
        <taxon>Fungi</taxon>
        <taxon>Dikarya</taxon>
        <taxon>Basidiomycota</taxon>
        <taxon>Wallemiomycotina</taxon>
        <taxon>Wallemiomycetes</taxon>
        <taxon>Wallemiales</taxon>
        <taxon>Wallemiaceae</taxon>
        <taxon>Wallemia</taxon>
    </lineage>
</organism>